<name>A0A8B9U3I3_9AVES</name>
<accession>A0A8B9U3I3</accession>
<sequence length="97" mass="10297">QFSKAISFLAICLISMPDLARICESHPDLGDIIASAGVCCSAMLLLNGELGCWEKHSCHTAGPRVPLPGSGGYHSFPSYGAERTFSDKASVNLPCRN</sequence>
<feature type="signal peptide" evidence="1">
    <location>
        <begin position="1"/>
        <end position="20"/>
    </location>
</feature>
<keyword evidence="1" id="KW-0732">Signal</keyword>
<proteinExistence type="predicted"/>
<reference evidence="2" key="2">
    <citation type="submission" date="2025-09" db="UniProtKB">
        <authorList>
            <consortium name="Ensembl"/>
        </authorList>
    </citation>
    <scope>IDENTIFICATION</scope>
</reference>
<organism evidence="2 3">
    <name type="scientific">Anas zonorhyncha</name>
    <name type="common">Eastern spot-billed duck</name>
    <dbReference type="NCBI Taxonomy" id="75864"/>
    <lineage>
        <taxon>Eukaryota</taxon>
        <taxon>Metazoa</taxon>
        <taxon>Chordata</taxon>
        <taxon>Craniata</taxon>
        <taxon>Vertebrata</taxon>
        <taxon>Euteleostomi</taxon>
        <taxon>Archelosauria</taxon>
        <taxon>Archosauria</taxon>
        <taxon>Dinosauria</taxon>
        <taxon>Saurischia</taxon>
        <taxon>Theropoda</taxon>
        <taxon>Coelurosauria</taxon>
        <taxon>Aves</taxon>
        <taxon>Neognathae</taxon>
        <taxon>Galloanserae</taxon>
        <taxon>Anseriformes</taxon>
        <taxon>Anatidae</taxon>
        <taxon>Anatinae</taxon>
        <taxon>Anas</taxon>
    </lineage>
</organism>
<keyword evidence="3" id="KW-1185">Reference proteome</keyword>
<evidence type="ECO:0000313" key="2">
    <source>
        <dbReference type="Ensembl" id="ENSAZOP00000003000.1"/>
    </source>
</evidence>
<dbReference type="AlphaFoldDB" id="A0A8B9U3I3"/>
<dbReference type="Proteomes" id="UP000694549">
    <property type="component" value="Unplaced"/>
</dbReference>
<protein>
    <submittedName>
        <fullName evidence="2">Uncharacterized protein</fullName>
    </submittedName>
</protein>
<feature type="chain" id="PRO_5034691409" evidence="1">
    <location>
        <begin position="21"/>
        <end position="97"/>
    </location>
</feature>
<evidence type="ECO:0000256" key="1">
    <source>
        <dbReference type="SAM" id="SignalP"/>
    </source>
</evidence>
<reference evidence="2" key="1">
    <citation type="submission" date="2025-08" db="UniProtKB">
        <authorList>
            <consortium name="Ensembl"/>
        </authorList>
    </citation>
    <scope>IDENTIFICATION</scope>
</reference>
<dbReference type="Ensembl" id="ENSAZOT00000003189.1">
    <property type="protein sequence ID" value="ENSAZOP00000003000.1"/>
    <property type="gene ID" value="ENSAZOG00000001988.1"/>
</dbReference>
<evidence type="ECO:0000313" key="3">
    <source>
        <dbReference type="Proteomes" id="UP000694549"/>
    </source>
</evidence>